<comment type="caution">
    <text evidence="1">The sequence shown here is derived from an EMBL/GenBank/DDBJ whole genome shotgun (WGS) entry which is preliminary data.</text>
</comment>
<evidence type="ECO:0000313" key="1">
    <source>
        <dbReference type="EMBL" id="GLQ56785.1"/>
    </source>
</evidence>
<gene>
    <name evidence="1" type="ORF">GCM10010862_40440</name>
</gene>
<protein>
    <submittedName>
        <fullName evidence="1">Uncharacterized protein</fullName>
    </submittedName>
</protein>
<dbReference type="EMBL" id="BSNS01000022">
    <property type="protein sequence ID" value="GLQ56785.1"/>
    <property type="molecule type" value="Genomic_DNA"/>
</dbReference>
<organism evidence="1 2">
    <name type="scientific">Devosia nitrariae</name>
    <dbReference type="NCBI Taxonomy" id="2071872"/>
    <lineage>
        <taxon>Bacteria</taxon>
        <taxon>Pseudomonadati</taxon>
        <taxon>Pseudomonadota</taxon>
        <taxon>Alphaproteobacteria</taxon>
        <taxon>Hyphomicrobiales</taxon>
        <taxon>Devosiaceae</taxon>
        <taxon>Devosia</taxon>
    </lineage>
</organism>
<keyword evidence="2" id="KW-1185">Reference proteome</keyword>
<name>A0ABQ5WB80_9HYPH</name>
<sequence length="89" mass="9949">MSAETLPELDADFLFVTYRTDTLETPADAIGHLEAVMPNFCKFLHACRTNQMIVMPREQASASSYYGLGVLSYTVISHISGRRFESKAE</sequence>
<dbReference type="Proteomes" id="UP001156691">
    <property type="component" value="Unassembled WGS sequence"/>
</dbReference>
<accession>A0ABQ5WB80</accession>
<evidence type="ECO:0000313" key="2">
    <source>
        <dbReference type="Proteomes" id="UP001156691"/>
    </source>
</evidence>
<proteinExistence type="predicted"/>
<dbReference type="Gene3D" id="3.40.50.1980">
    <property type="entry name" value="Nitrogenase molybdenum iron protein domain"/>
    <property type="match status" value="1"/>
</dbReference>
<dbReference type="RefSeq" id="WP_348523246.1">
    <property type="nucleotide sequence ID" value="NZ_BSNS01000022.1"/>
</dbReference>
<reference evidence="2" key="1">
    <citation type="journal article" date="2019" name="Int. J. Syst. Evol. Microbiol.">
        <title>The Global Catalogue of Microorganisms (GCM) 10K type strain sequencing project: providing services to taxonomists for standard genome sequencing and annotation.</title>
        <authorList>
            <consortium name="The Broad Institute Genomics Platform"/>
            <consortium name="The Broad Institute Genome Sequencing Center for Infectious Disease"/>
            <person name="Wu L."/>
            <person name="Ma J."/>
        </authorList>
    </citation>
    <scope>NUCLEOTIDE SEQUENCE [LARGE SCALE GENOMIC DNA]</scope>
    <source>
        <strain evidence="2">NBRC 112416</strain>
    </source>
</reference>